<evidence type="ECO:0000313" key="3">
    <source>
        <dbReference type="Proteomes" id="UP000314294"/>
    </source>
</evidence>
<dbReference type="OrthoDB" id="1854502at2759"/>
<comment type="caution">
    <text evidence="2">The sequence shown here is derived from an EMBL/GenBank/DDBJ whole genome shotgun (WGS) entry which is preliminary data.</text>
</comment>
<reference evidence="2 3" key="1">
    <citation type="submission" date="2019-03" db="EMBL/GenBank/DDBJ databases">
        <title>First draft genome of Liparis tanakae, snailfish: a comprehensive survey of snailfish specific genes.</title>
        <authorList>
            <person name="Kim W."/>
            <person name="Song I."/>
            <person name="Jeong J.-H."/>
            <person name="Kim D."/>
            <person name="Kim S."/>
            <person name="Ryu S."/>
            <person name="Song J.Y."/>
            <person name="Lee S.K."/>
        </authorList>
    </citation>
    <scope>NUCLEOTIDE SEQUENCE [LARGE SCALE GENOMIC DNA]</scope>
    <source>
        <tissue evidence="2">Muscle</tissue>
    </source>
</reference>
<sequence length="97" mass="11203">MSIKKRARRIDLDTEEHIYHLKVKSQDIFDAWVSKLRHHRLYRQNEIVRSPREATMRTFPPPAAQESPKPASSVAREAQVSPLEGIVKQGTSQTRVN</sequence>
<evidence type="ECO:0000313" key="2">
    <source>
        <dbReference type="EMBL" id="TNN21903.1"/>
    </source>
</evidence>
<gene>
    <name evidence="2" type="primary">OSBPL6_1</name>
    <name evidence="2" type="ORF">EYF80_067985</name>
</gene>
<dbReference type="Proteomes" id="UP000314294">
    <property type="component" value="Unassembled WGS sequence"/>
</dbReference>
<dbReference type="AlphaFoldDB" id="A0A4Z2DZD6"/>
<organism evidence="2 3">
    <name type="scientific">Liparis tanakae</name>
    <name type="common">Tanaka's snailfish</name>
    <dbReference type="NCBI Taxonomy" id="230148"/>
    <lineage>
        <taxon>Eukaryota</taxon>
        <taxon>Metazoa</taxon>
        <taxon>Chordata</taxon>
        <taxon>Craniata</taxon>
        <taxon>Vertebrata</taxon>
        <taxon>Euteleostomi</taxon>
        <taxon>Actinopterygii</taxon>
        <taxon>Neopterygii</taxon>
        <taxon>Teleostei</taxon>
        <taxon>Neoteleostei</taxon>
        <taxon>Acanthomorphata</taxon>
        <taxon>Eupercaria</taxon>
        <taxon>Perciformes</taxon>
        <taxon>Cottioidei</taxon>
        <taxon>Cottales</taxon>
        <taxon>Liparidae</taxon>
        <taxon>Liparis</taxon>
    </lineage>
</organism>
<feature type="region of interest" description="Disordered" evidence="1">
    <location>
        <begin position="52"/>
        <end position="97"/>
    </location>
</feature>
<protein>
    <submittedName>
        <fullName evidence="2">Oxysterol-binding protein-related protein 6</fullName>
    </submittedName>
</protein>
<accession>A0A4Z2DZD6</accession>
<evidence type="ECO:0000256" key="1">
    <source>
        <dbReference type="SAM" id="MobiDB-lite"/>
    </source>
</evidence>
<name>A0A4Z2DZD6_9TELE</name>
<proteinExistence type="predicted"/>
<keyword evidence="3" id="KW-1185">Reference proteome</keyword>
<dbReference type="EMBL" id="SRLO01025266">
    <property type="protein sequence ID" value="TNN21903.1"/>
    <property type="molecule type" value="Genomic_DNA"/>
</dbReference>